<organism evidence="2 3">
    <name type="scientific">Marininema mesophilum</name>
    <dbReference type="NCBI Taxonomy" id="1048340"/>
    <lineage>
        <taxon>Bacteria</taxon>
        <taxon>Bacillati</taxon>
        <taxon>Bacillota</taxon>
        <taxon>Bacilli</taxon>
        <taxon>Bacillales</taxon>
        <taxon>Thermoactinomycetaceae</taxon>
        <taxon>Marininema</taxon>
    </lineage>
</organism>
<name>A0A1H2UNL1_9BACL</name>
<keyword evidence="1" id="KW-0812">Transmembrane</keyword>
<feature type="transmembrane region" description="Helical" evidence="1">
    <location>
        <begin position="15"/>
        <end position="35"/>
    </location>
</feature>
<dbReference type="EMBL" id="FNNQ01000004">
    <property type="protein sequence ID" value="SDW57692.1"/>
    <property type="molecule type" value="Genomic_DNA"/>
</dbReference>
<evidence type="ECO:0000313" key="2">
    <source>
        <dbReference type="EMBL" id="SDW57692.1"/>
    </source>
</evidence>
<gene>
    <name evidence="2" type="ORF">SAMN05444487_104164</name>
</gene>
<accession>A0A1H2UNL1</accession>
<evidence type="ECO:0000313" key="3">
    <source>
        <dbReference type="Proteomes" id="UP000198534"/>
    </source>
</evidence>
<proteinExistence type="predicted"/>
<dbReference type="Proteomes" id="UP000198534">
    <property type="component" value="Unassembled WGS sequence"/>
</dbReference>
<keyword evidence="1" id="KW-1133">Transmembrane helix</keyword>
<protein>
    <submittedName>
        <fullName evidence="2">Uncharacterized protein</fullName>
    </submittedName>
</protein>
<evidence type="ECO:0000256" key="1">
    <source>
        <dbReference type="SAM" id="Phobius"/>
    </source>
</evidence>
<sequence>MVQVWKEQIIHKKKVQRTSIGLMTIFAGTAAIAVLRKKKERKRKE</sequence>
<dbReference type="RefSeq" id="WP_177167915.1">
    <property type="nucleotide sequence ID" value="NZ_FNNQ01000004.1"/>
</dbReference>
<dbReference type="AlphaFoldDB" id="A0A1H2UNL1"/>
<reference evidence="2 3" key="1">
    <citation type="submission" date="2016-10" db="EMBL/GenBank/DDBJ databases">
        <authorList>
            <person name="de Groot N.N."/>
        </authorList>
    </citation>
    <scope>NUCLEOTIDE SEQUENCE [LARGE SCALE GENOMIC DNA]</scope>
    <source>
        <strain evidence="2 3">DSM 45610</strain>
    </source>
</reference>
<keyword evidence="1" id="KW-0472">Membrane</keyword>
<keyword evidence="3" id="KW-1185">Reference proteome</keyword>